<dbReference type="GO" id="GO:0006646">
    <property type="term" value="P:phosphatidylethanolamine biosynthetic process"/>
    <property type="evidence" value="ECO:0007669"/>
    <property type="project" value="TreeGrafter"/>
</dbReference>
<dbReference type="Proteomes" id="UP000030651">
    <property type="component" value="Unassembled WGS sequence"/>
</dbReference>
<keyword evidence="1" id="KW-0210">Decarboxylase</keyword>
<evidence type="ECO:0000256" key="1">
    <source>
        <dbReference type="ARBA" id="ARBA00022793"/>
    </source>
</evidence>
<dbReference type="PANTHER" id="PTHR10067">
    <property type="entry name" value="PHOSPHATIDYLSERINE DECARBOXYLASE"/>
    <property type="match status" value="1"/>
</dbReference>
<dbReference type="eggNOG" id="KOG2419">
    <property type="taxonomic scope" value="Eukaryota"/>
</dbReference>
<dbReference type="AlphaFoldDB" id="W3XG07"/>
<dbReference type="HOGENOM" id="CLU_033450_1_0_1"/>
<dbReference type="OrthoDB" id="5973539at2759"/>
<dbReference type="InParanoid" id="W3XG07"/>
<gene>
    <name evidence="4" type="ORF">PFICI_02969</name>
</gene>
<evidence type="ECO:0000256" key="2">
    <source>
        <dbReference type="ARBA" id="ARBA00023239"/>
    </source>
</evidence>
<dbReference type="EMBL" id="KI912110">
    <property type="protein sequence ID" value="ETS84944.1"/>
    <property type="molecule type" value="Genomic_DNA"/>
</dbReference>
<dbReference type="InterPro" id="IPR003817">
    <property type="entry name" value="PS_Dcarbxylase"/>
</dbReference>
<dbReference type="PANTHER" id="PTHR10067:SF9">
    <property type="entry name" value="PHOSPHATIDYLSERINE DECARBOXYLASE FAMILY PROTEIN (AFU_ORTHOLOGUE AFUA_7G01730)"/>
    <property type="match status" value="1"/>
</dbReference>
<keyword evidence="2" id="KW-0456">Lyase</keyword>
<accession>W3XG07</accession>
<evidence type="ECO:0000313" key="5">
    <source>
        <dbReference type="Proteomes" id="UP000030651"/>
    </source>
</evidence>
<keyword evidence="5" id="KW-1185">Reference proteome</keyword>
<reference evidence="5" key="1">
    <citation type="journal article" date="2015" name="BMC Genomics">
        <title>Genomic and transcriptomic analysis of the endophytic fungus Pestalotiopsis fici reveals its lifestyle and high potential for synthesis of natural products.</title>
        <authorList>
            <person name="Wang X."/>
            <person name="Zhang X."/>
            <person name="Liu L."/>
            <person name="Xiang M."/>
            <person name="Wang W."/>
            <person name="Sun X."/>
            <person name="Che Y."/>
            <person name="Guo L."/>
            <person name="Liu G."/>
            <person name="Guo L."/>
            <person name="Wang C."/>
            <person name="Yin W.B."/>
            <person name="Stadler M."/>
            <person name="Zhang X."/>
            <person name="Liu X."/>
        </authorList>
    </citation>
    <scope>NUCLEOTIDE SEQUENCE [LARGE SCALE GENOMIC DNA]</scope>
    <source>
        <strain evidence="5">W106-1 / CGMCC3.15140</strain>
    </source>
</reference>
<dbReference type="RefSeq" id="XP_007829741.1">
    <property type="nucleotide sequence ID" value="XM_007831550.1"/>
</dbReference>
<dbReference type="OMA" id="MFTQSSK"/>
<protein>
    <recommendedName>
        <fullName evidence="3">L-tryptophan decarboxylase PsiD-like domain-containing protein</fullName>
    </recommendedName>
</protein>
<dbReference type="Pfam" id="PF02666">
    <property type="entry name" value="PS_Dcarbxylase"/>
    <property type="match status" value="1"/>
</dbReference>
<dbReference type="STRING" id="1229662.W3XG07"/>
<sequence length="509" mass="56283">MSKLQLLLTDPFTVQIVIAKYLLPWTNTSLSTTLNDDPTSNNGQTLAQSVAAGAPPPAQPPIETTGRGLLTLENAGALQMGFWVPNRVYAHVKFLAPLRTQVSKLYESKQLKDLHPVVADFKEWVTSHSVYRMWVRAMVEQANTFIATLDRVTKDQIKKDGDTLWISNYDEIFNIMNAIIQTSPAFNNTVQVGCPMSGFLAVGMGTQAGVALFHDATFNGQFQKVLNAWNAFLKSPKSLDKLDITNPEKPGSWISKEAFKAGVWDDIQYDPTQPGYGFDSWNSFFTRPFAPGVRSFDGNGTNVVNVGCETTPWAYVQSADQECNFWIKDGQYSLIDLFASKSDIASLFVGGPVYQGFLSAVHYHRWHCPIDGQLVLSWVEPGTYFAQRPNQGQNPGLWEGMGSQTYIPHVATRAIFIFKHPKCGHVAMVCIGMVEVSTCIIEKDWIVKPGDDPKPISRGTEIGHFEFGGSTHMLLFEKDKVTLEDWAKGPPSVDVVRMGSVIASALGSN</sequence>
<organism evidence="4 5">
    <name type="scientific">Pestalotiopsis fici (strain W106-1 / CGMCC3.15140)</name>
    <dbReference type="NCBI Taxonomy" id="1229662"/>
    <lineage>
        <taxon>Eukaryota</taxon>
        <taxon>Fungi</taxon>
        <taxon>Dikarya</taxon>
        <taxon>Ascomycota</taxon>
        <taxon>Pezizomycotina</taxon>
        <taxon>Sordariomycetes</taxon>
        <taxon>Xylariomycetidae</taxon>
        <taxon>Amphisphaeriales</taxon>
        <taxon>Sporocadaceae</taxon>
        <taxon>Pestalotiopsis</taxon>
    </lineage>
</organism>
<dbReference type="GO" id="GO:0005739">
    <property type="term" value="C:mitochondrion"/>
    <property type="evidence" value="ECO:0007669"/>
    <property type="project" value="TreeGrafter"/>
</dbReference>
<dbReference type="InterPro" id="IPR022237">
    <property type="entry name" value="PsiD-like"/>
</dbReference>
<dbReference type="GeneID" id="19267982"/>
<proteinExistence type="predicted"/>
<feature type="domain" description="L-tryptophan decarboxylase PsiD-like" evidence="3">
    <location>
        <begin position="115"/>
        <end position="260"/>
    </location>
</feature>
<evidence type="ECO:0000259" key="3">
    <source>
        <dbReference type="Pfam" id="PF12588"/>
    </source>
</evidence>
<name>W3XG07_PESFW</name>
<evidence type="ECO:0000313" key="4">
    <source>
        <dbReference type="EMBL" id="ETS84944.1"/>
    </source>
</evidence>
<dbReference type="KEGG" id="pfy:PFICI_02969"/>
<dbReference type="Pfam" id="PF12588">
    <property type="entry name" value="PSDC"/>
    <property type="match status" value="1"/>
</dbReference>
<dbReference type="GO" id="GO:0004609">
    <property type="term" value="F:phosphatidylserine decarboxylase activity"/>
    <property type="evidence" value="ECO:0007669"/>
    <property type="project" value="InterPro"/>
</dbReference>